<keyword evidence="2" id="KW-0614">Plasmid</keyword>
<proteinExistence type="predicted"/>
<gene>
    <name evidence="2" type="ORF">KYI10_12830</name>
</gene>
<dbReference type="AlphaFoldDB" id="A0AAU7VFL7"/>
<reference evidence="2" key="1">
    <citation type="submission" date="2021-07" db="EMBL/GenBank/DDBJ databases">
        <title>Prevalence and characterization of methicillin-resistant Macrococcus spp. in food producing animals and meat in Switzerland in 2019.</title>
        <authorList>
            <person name="Keller J.E."/>
            <person name="Schwendener S."/>
            <person name="Neuenschwander J."/>
            <person name="Overesch G."/>
            <person name="Perreten V."/>
        </authorList>
    </citation>
    <scope>NUCLEOTIDE SEQUENCE</scope>
    <source>
        <strain evidence="2">19Msa1099</strain>
        <plasmid evidence="2">p19Msa1099-7</plasmid>
    </source>
</reference>
<evidence type="ECO:0000313" key="2">
    <source>
        <dbReference type="EMBL" id="XBW67602.1"/>
    </source>
</evidence>
<geneLocation type="plasmid" evidence="2">
    <name>p19Msa1099-7</name>
</geneLocation>
<feature type="domain" description="DUF5626" evidence="1">
    <location>
        <begin position="30"/>
        <end position="99"/>
    </location>
</feature>
<protein>
    <submittedName>
        <fullName evidence="2">DUF5626 family protein</fullName>
    </submittedName>
</protein>
<sequence length="107" mass="11657">MNYTTGSTMYLPYGSYTRKVTGTSIAVSMGFTAKTYVSKNTANTKITSATNPWGQAWLGSLDTPTLSRPSKKSAKVTSQFTNNVASTTVWVKGTIVENHKLVTTYFL</sequence>
<organism evidence="2">
    <name type="scientific">Macrococcus psychrotolerans</name>
    <dbReference type="NCBI Taxonomy" id="3039389"/>
    <lineage>
        <taxon>Bacteria</taxon>
        <taxon>Bacillati</taxon>
        <taxon>Bacillota</taxon>
        <taxon>Bacilli</taxon>
        <taxon>Bacillales</taxon>
        <taxon>Staphylococcaceae</taxon>
        <taxon>Macrococcus</taxon>
    </lineage>
</organism>
<dbReference type="Pfam" id="PF18540">
    <property type="entry name" value="DUF5626"/>
    <property type="match status" value="1"/>
</dbReference>
<dbReference type="InterPro" id="IPR040491">
    <property type="entry name" value="DUF5626"/>
</dbReference>
<dbReference type="EMBL" id="CP079963">
    <property type="protein sequence ID" value="XBW67602.1"/>
    <property type="molecule type" value="Genomic_DNA"/>
</dbReference>
<name>A0AAU7VFL7_9STAP</name>
<accession>A0AAU7VFL7</accession>
<evidence type="ECO:0000259" key="1">
    <source>
        <dbReference type="Pfam" id="PF18540"/>
    </source>
</evidence>